<feature type="active site" description="Proton acceptor" evidence="2">
    <location>
        <position position="172"/>
    </location>
</feature>
<gene>
    <name evidence="4" type="ORF">CAE01nite_31210</name>
</gene>
<keyword evidence="5" id="KW-1185">Reference proteome</keyword>
<dbReference type="GO" id="GO:0008233">
    <property type="term" value="F:peptidase activity"/>
    <property type="evidence" value="ECO:0007669"/>
    <property type="project" value="InterPro"/>
</dbReference>
<comment type="similarity">
    <text evidence="1">Belongs to the Pup ligase/Pup deamidase family. Pup deamidase subfamily.</text>
</comment>
<evidence type="ECO:0000313" key="5">
    <source>
        <dbReference type="Proteomes" id="UP000321181"/>
    </source>
</evidence>
<proteinExistence type="inferred from homology"/>
<dbReference type="EMBL" id="BJYY01000019">
    <property type="protein sequence ID" value="GEO35396.1"/>
    <property type="molecule type" value="Genomic_DNA"/>
</dbReference>
<evidence type="ECO:0000256" key="2">
    <source>
        <dbReference type="PIRSR" id="PIRSR018077-1"/>
    </source>
</evidence>
<protein>
    <recommendedName>
        <fullName evidence="6">Proteasome accessory factor PafA2</fullName>
    </recommendedName>
</protein>
<accession>A0A512DG51</accession>
<dbReference type="RefSeq" id="WP_246131260.1">
    <property type="nucleotide sequence ID" value="NZ_BAAARM010000005.1"/>
</dbReference>
<dbReference type="GO" id="GO:0005524">
    <property type="term" value="F:ATP binding"/>
    <property type="evidence" value="ECO:0007669"/>
    <property type="project" value="TreeGrafter"/>
</dbReference>
<dbReference type="GO" id="GO:0016811">
    <property type="term" value="F:hydrolase activity, acting on carbon-nitrogen (but not peptide) bonds, in linear amides"/>
    <property type="evidence" value="ECO:0007669"/>
    <property type="project" value="InterPro"/>
</dbReference>
<feature type="compositionally biased region" description="Low complexity" evidence="3">
    <location>
        <begin position="123"/>
        <end position="137"/>
    </location>
</feature>
<name>A0A512DG51_9CELL</name>
<dbReference type="PIRSF" id="PIRSF018077">
    <property type="entry name" value="UCP018077"/>
    <property type="match status" value="1"/>
</dbReference>
<feature type="region of interest" description="Disordered" evidence="3">
    <location>
        <begin position="77"/>
        <end position="137"/>
    </location>
</feature>
<comment type="caution">
    <text evidence="4">The sequence shown here is derived from an EMBL/GenBank/DDBJ whole genome shotgun (WGS) entry which is preliminary data.</text>
</comment>
<dbReference type="PANTHER" id="PTHR42307">
    <property type="entry name" value="PUP DEAMIDASE/DEPUPYLASE"/>
    <property type="match status" value="1"/>
</dbReference>
<dbReference type="GO" id="GO:0070490">
    <property type="term" value="P:protein pupylation"/>
    <property type="evidence" value="ECO:0007669"/>
    <property type="project" value="TreeGrafter"/>
</dbReference>
<dbReference type="AlphaFoldDB" id="A0A512DG51"/>
<dbReference type="InterPro" id="IPR022366">
    <property type="entry name" value="Pup_deamidase"/>
</dbReference>
<organism evidence="4 5">
    <name type="scientific">Cellulomonas aerilata</name>
    <dbReference type="NCBI Taxonomy" id="515326"/>
    <lineage>
        <taxon>Bacteria</taxon>
        <taxon>Bacillati</taxon>
        <taxon>Actinomycetota</taxon>
        <taxon>Actinomycetes</taxon>
        <taxon>Micrococcales</taxon>
        <taxon>Cellulomonadaceae</taxon>
        <taxon>Cellulomonas</taxon>
    </lineage>
</organism>
<feature type="compositionally biased region" description="Low complexity" evidence="3">
    <location>
        <begin position="81"/>
        <end position="106"/>
    </location>
</feature>
<dbReference type="Pfam" id="PF03136">
    <property type="entry name" value="Pup_ligase"/>
    <property type="match status" value="1"/>
</dbReference>
<dbReference type="GO" id="GO:0010498">
    <property type="term" value="P:proteasomal protein catabolic process"/>
    <property type="evidence" value="ECO:0007669"/>
    <property type="project" value="InterPro"/>
</dbReference>
<dbReference type="InterPro" id="IPR004347">
    <property type="entry name" value="Pup_ligase/deamidase"/>
</dbReference>
<dbReference type="GO" id="GO:0019941">
    <property type="term" value="P:modification-dependent protein catabolic process"/>
    <property type="evidence" value="ECO:0007669"/>
    <property type="project" value="InterPro"/>
</dbReference>
<evidence type="ECO:0000256" key="3">
    <source>
        <dbReference type="SAM" id="MobiDB-lite"/>
    </source>
</evidence>
<evidence type="ECO:0000313" key="4">
    <source>
        <dbReference type="EMBL" id="GEO35396.1"/>
    </source>
</evidence>
<dbReference type="PANTHER" id="PTHR42307:SF2">
    <property type="entry name" value="PUP DEAMIDASE_DEPUPYLASE"/>
    <property type="match status" value="1"/>
</dbReference>
<evidence type="ECO:0008006" key="6">
    <source>
        <dbReference type="Google" id="ProtNLM"/>
    </source>
</evidence>
<evidence type="ECO:0000256" key="1">
    <source>
        <dbReference type="ARBA" id="ARBA00009114"/>
    </source>
</evidence>
<dbReference type="NCBIfam" id="TIGR03688">
    <property type="entry name" value="depupylase_Dop"/>
    <property type="match status" value="1"/>
</dbReference>
<sequence>MTVRRVMGIETEYGILEPGRPGANPMLLSSYVVAAHVPARVGSRARARWDYDDEDPLHDARGFRLLRAAAHPSLLTDDAGHAAPAGPSAEAAATASGTGPGAATARASDEPVPAVLVPDRPRPGASGAPGVAADVAPAPDTLEELARPLVEEYDDPSAANVILTNGARLYVDHAHPEYSSPEVTGPLDAVRWDRAGEVVMLGSVRTLAQNPALPDVALYKNNVDGKGASYGTHENYLVDRAVPFAELARRIMPFLVTRQVFTGAGRVGLGARGEEPGFQLSQRADYIEAEIGLETTLRRPIVNTRDEPHADPERWRRLHVIIGDANLLETATYLKLGTTSAVLWLAEQRGSEDDAVQAALVAVDALALRDPVEAVHTVSRDLTLTTPLELADGRRLTALEVQRAYLDAVRGAMAGGAMAGGATAGGATAGGPDAGAGTGAPDVDPETTDVLARWSSLLDRLGTAPASCAREVEWLAKLRLLEGLRRRDHLAWDHPRLAAVDLQWSDIRPERGLYHRLLAAGAVERLVEEDAVARAAVHPPTDTRAYFRGEALARYADEVSAASWDSIIFDVHGAPTLQRVPMRDPLRGTRAHVGRLLDECGDAGALLAALAGG</sequence>
<reference evidence="4 5" key="1">
    <citation type="submission" date="2019-07" db="EMBL/GenBank/DDBJ databases">
        <title>Whole genome shotgun sequence of Cellulomonas aerilata NBRC 106308.</title>
        <authorList>
            <person name="Hosoyama A."/>
            <person name="Uohara A."/>
            <person name="Ohji S."/>
            <person name="Ichikawa N."/>
        </authorList>
    </citation>
    <scope>NUCLEOTIDE SEQUENCE [LARGE SCALE GENOMIC DNA]</scope>
    <source>
        <strain evidence="4 5">NBRC 106308</strain>
    </source>
</reference>
<dbReference type="Proteomes" id="UP000321181">
    <property type="component" value="Unassembled WGS sequence"/>
</dbReference>